<gene>
    <name evidence="1" type="ORF">MNOR_LOCUS13359</name>
</gene>
<name>A0AAV2QI96_MEGNR</name>
<evidence type="ECO:0000313" key="2">
    <source>
        <dbReference type="Proteomes" id="UP001497623"/>
    </source>
</evidence>
<accession>A0AAV2QI96</accession>
<evidence type="ECO:0000313" key="1">
    <source>
        <dbReference type="EMBL" id="CAL4087928.1"/>
    </source>
</evidence>
<organism evidence="1 2">
    <name type="scientific">Meganyctiphanes norvegica</name>
    <name type="common">Northern krill</name>
    <name type="synonym">Thysanopoda norvegica</name>
    <dbReference type="NCBI Taxonomy" id="48144"/>
    <lineage>
        <taxon>Eukaryota</taxon>
        <taxon>Metazoa</taxon>
        <taxon>Ecdysozoa</taxon>
        <taxon>Arthropoda</taxon>
        <taxon>Crustacea</taxon>
        <taxon>Multicrustacea</taxon>
        <taxon>Malacostraca</taxon>
        <taxon>Eumalacostraca</taxon>
        <taxon>Eucarida</taxon>
        <taxon>Euphausiacea</taxon>
        <taxon>Euphausiidae</taxon>
        <taxon>Meganyctiphanes</taxon>
    </lineage>
</organism>
<proteinExistence type="predicted"/>
<dbReference type="Proteomes" id="UP001497623">
    <property type="component" value="Unassembled WGS sequence"/>
</dbReference>
<sequence length="382" mass="43721">MEGVNSSLDKHITELLDPSTTPEKALQSFSSFCFSTDAYFTYYAIDNEHYVVFLAHVKFIMSRLTDACVHGIWEDILKKTVLYCRMYRNVDLVRSGLHGPISLTEVQAASWLNEALSSTSKCPNPYVRLELFRLIRIFLDTSRCLTWERICITFIQTIGEIQPHRLYASANVDWMPFGICDMQYIIIRCCLDGKSKNMISCNFLVGNNKETNFITQTLKLITVFALMAGSITVPDDFIKKGRVIESYMKQIRACSDLLKFIGSMVAFLGPKVRNKSWKYPYHSIVCRLPFHHYLTEAICDLSSAINKNKVCKRSTILNMIEHNSTIARELGVSTKTCDLPRILLYRQMQGSTKFVSQYSLLLRNISPFSYEDSDGNVRGNEN</sequence>
<protein>
    <submittedName>
        <fullName evidence="1">Uncharacterized protein</fullName>
    </submittedName>
</protein>
<dbReference type="EMBL" id="CAXKWB010007611">
    <property type="protein sequence ID" value="CAL4087928.1"/>
    <property type="molecule type" value="Genomic_DNA"/>
</dbReference>
<keyword evidence="2" id="KW-1185">Reference proteome</keyword>
<reference evidence="1 2" key="1">
    <citation type="submission" date="2024-05" db="EMBL/GenBank/DDBJ databases">
        <authorList>
            <person name="Wallberg A."/>
        </authorList>
    </citation>
    <scope>NUCLEOTIDE SEQUENCE [LARGE SCALE GENOMIC DNA]</scope>
</reference>
<dbReference type="AlphaFoldDB" id="A0AAV2QI96"/>
<comment type="caution">
    <text evidence="1">The sequence shown here is derived from an EMBL/GenBank/DDBJ whole genome shotgun (WGS) entry which is preliminary data.</text>
</comment>